<dbReference type="InterPro" id="IPR008984">
    <property type="entry name" value="SMAD_FHA_dom_sf"/>
</dbReference>
<evidence type="ECO:0000256" key="1">
    <source>
        <dbReference type="ARBA" id="ARBA00022553"/>
    </source>
</evidence>
<protein>
    <submittedName>
        <fullName evidence="3">FHA domain-containing protein</fullName>
    </submittedName>
</protein>
<evidence type="ECO:0000313" key="4">
    <source>
        <dbReference type="Proteomes" id="UP000682202"/>
    </source>
</evidence>
<dbReference type="AlphaFoldDB" id="A0A975JVN8"/>
<dbReference type="RefSeq" id="WP_211698111.1">
    <property type="nucleotide sequence ID" value="NZ_CP046600.1"/>
</dbReference>
<evidence type="ECO:0000313" key="3">
    <source>
        <dbReference type="EMBL" id="QUR66540.1"/>
    </source>
</evidence>
<dbReference type="EMBL" id="CP046600">
    <property type="protein sequence ID" value="QUR66540.1"/>
    <property type="molecule type" value="Genomic_DNA"/>
</dbReference>
<proteinExistence type="predicted"/>
<reference evidence="3" key="1">
    <citation type="submission" date="2019-12" db="EMBL/GenBank/DDBJ databases">
        <title>Mycobacterium spongiae sp. nov.</title>
        <authorList>
            <person name="Stinear T."/>
        </authorList>
    </citation>
    <scope>NUCLEOTIDE SEQUENCE</scope>
    <source>
        <strain evidence="3">FSD4b-SM</strain>
    </source>
</reference>
<dbReference type="KEGG" id="mspg:F6B93_05050"/>
<dbReference type="Proteomes" id="UP000682202">
    <property type="component" value="Chromosome"/>
</dbReference>
<keyword evidence="1" id="KW-0597">Phosphoprotein</keyword>
<dbReference type="SUPFAM" id="SSF49879">
    <property type="entry name" value="SMAD/FHA domain"/>
    <property type="match status" value="1"/>
</dbReference>
<accession>A0A975JVN8</accession>
<organism evidence="3 4">
    <name type="scientific">Mycobacterium spongiae</name>
    <dbReference type="NCBI Taxonomy" id="886343"/>
    <lineage>
        <taxon>Bacteria</taxon>
        <taxon>Bacillati</taxon>
        <taxon>Actinomycetota</taxon>
        <taxon>Actinomycetes</taxon>
        <taxon>Mycobacteriales</taxon>
        <taxon>Mycobacteriaceae</taxon>
        <taxon>Mycobacterium</taxon>
    </lineage>
</organism>
<dbReference type="Pfam" id="PF00498">
    <property type="entry name" value="FHA"/>
    <property type="match status" value="1"/>
</dbReference>
<feature type="domain" description="FHA" evidence="2">
    <location>
        <begin position="18"/>
        <end position="75"/>
    </location>
</feature>
<sequence length="115" mass="12424">MSSPAAPVLTVRSGSSHGSFGAGPDVVVGCDLHADLRVAHPLVARAHILLRFERGRWVAVDNDSPNGMFLDGQRVQEIDIQDGQTLNIGKPDGPRVTFEVGHHQRIISLLRPTNT</sequence>
<dbReference type="InterPro" id="IPR000253">
    <property type="entry name" value="FHA_dom"/>
</dbReference>
<keyword evidence="4" id="KW-1185">Reference proteome</keyword>
<evidence type="ECO:0000259" key="2">
    <source>
        <dbReference type="PROSITE" id="PS50006"/>
    </source>
</evidence>
<gene>
    <name evidence="3" type="ORF">F6B93_05050</name>
</gene>
<dbReference type="PROSITE" id="PS50006">
    <property type="entry name" value="FHA_DOMAIN"/>
    <property type="match status" value="1"/>
</dbReference>
<dbReference type="Gene3D" id="2.60.200.20">
    <property type="match status" value="1"/>
</dbReference>
<name>A0A975JVN8_9MYCO</name>